<feature type="transmembrane region" description="Helical" evidence="8">
    <location>
        <begin position="128"/>
        <end position="144"/>
    </location>
</feature>
<feature type="transmembrane region" description="Helical" evidence="8">
    <location>
        <begin position="16"/>
        <end position="33"/>
    </location>
</feature>
<keyword evidence="7 8" id="KW-0472">Membrane</keyword>
<protein>
    <recommendedName>
        <fullName evidence="9">Glycosyltransferase RgtA/B/C/D-like domain-containing protein</fullName>
    </recommendedName>
</protein>
<evidence type="ECO:0000259" key="9">
    <source>
        <dbReference type="Pfam" id="PF13231"/>
    </source>
</evidence>
<feature type="transmembrane region" description="Helical" evidence="8">
    <location>
        <begin position="258"/>
        <end position="281"/>
    </location>
</feature>
<reference evidence="10 11" key="1">
    <citation type="journal article" date="2015" name="Nature">
        <title>rRNA introns, odd ribosomes, and small enigmatic genomes across a large radiation of phyla.</title>
        <authorList>
            <person name="Brown C.T."/>
            <person name="Hug L.A."/>
            <person name="Thomas B.C."/>
            <person name="Sharon I."/>
            <person name="Castelle C.J."/>
            <person name="Singh A."/>
            <person name="Wilkins M.J."/>
            <person name="Williams K.H."/>
            <person name="Banfield J.F."/>
        </authorList>
    </citation>
    <scope>NUCLEOTIDE SEQUENCE [LARGE SCALE GENOMIC DNA]</scope>
</reference>
<feature type="transmembrane region" description="Helical" evidence="8">
    <location>
        <begin position="151"/>
        <end position="175"/>
    </location>
</feature>
<dbReference type="GO" id="GO:0010041">
    <property type="term" value="P:response to iron(III) ion"/>
    <property type="evidence" value="ECO:0007669"/>
    <property type="project" value="TreeGrafter"/>
</dbReference>
<comment type="caution">
    <text evidence="10">The sequence shown here is derived from an EMBL/GenBank/DDBJ whole genome shotgun (WGS) entry which is preliminary data.</text>
</comment>
<feature type="transmembrane region" description="Helical" evidence="8">
    <location>
        <begin position="287"/>
        <end position="305"/>
    </location>
</feature>
<keyword evidence="4" id="KW-0808">Transferase</keyword>
<evidence type="ECO:0000256" key="4">
    <source>
        <dbReference type="ARBA" id="ARBA00022679"/>
    </source>
</evidence>
<name>A0A0G0LFK2_9BACT</name>
<dbReference type="EMBL" id="LBVN01000018">
    <property type="protein sequence ID" value="KKQ86715.1"/>
    <property type="molecule type" value="Genomic_DNA"/>
</dbReference>
<comment type="subcellular location">
    <subcellularLocation>
        <location evidence="1">Cell membrane</location>
        <topology evidence="1">Multi-pass membrane protein</topology>
    </subcellularLocation>
</comment>
<dbReference type="Proteomes" id="UP000033944">
    <property type="component" value="Unassembled WGS sequence"/>
</dbReference>
<dbReference type="AlphaFoldDB" id="A0A0G0LFK2"/>
<proteinExistence type="predicted"/>
<dbReference type="GO" id="GO:0016763">
    <property type="term" value="F:pentosyltransferase activity"/>
    <property type="evidence" value="ECO:0007669"/>
    <property type="project" value="TreeGrafter"/>
</dbReference>
<sequence>MKKFASDVYGKIRKEVFTHPLIYILLCAILDLWHNHKPFLIGPITGLKGIFLGPFYYYLIAPFYLIGRGNPAYPAVFLSFTTVMAIFMLYVLGTKMHSRITGLIAATIAAFSYNIFTLSRWLSNPTPMLLLSTLLFWFLWEITIGEKKKIYLFWVLAVLTIGVSLHFESASAVFYIPLFFVFSIWQRKKLPPFKYILIAGMFFLATLAPQILFNFRHDNLLFKNFLDLLLGEKAFRGITKFILEERAKYFWGVYSGKIFLGTGVLITTLATISASMLFGYLPKFKKHLILFAIFFITPIVGYTLFQGNYGNIYDYYTIGYFMPLILFFALGMGELTKHWGGFIIVALYFYYFANLNLVPIKNYLTATVATRPIAIEDQLQAVNWVYDDAQKYSQKFNVDVYVPPVIPHSYDYLFLWQGTLRQAQSCKPTLCGLVKTENLPVLYTLFEADPPNPQRLQAWLERQKGIGEVLEESKFGQITVQRRKRL</sequence>
<evidence type="ECO:0000313" key="10">
    <source>
        <dbReference type="EMBL" id="KKQ86715.1"/>
    </source>
</evidence>
<dbReference type="InterPro" id="IPR050297">
    <property type="entry name" value="LipidA_mod_glycosyltrf_83"/>
</dbReference>
<feature type="domain" description="Glycosyltransferase RgtA/B/C/D-like" evidence="9">
    <location>
        <begin position="54"/>
        <end position="212"/>
    </location>
</feature>
<dbReference type="PANTHER" id="PTHR33908">
    <property type="entry name" value="MANNOSYLTRANSFERASE YKCB-RELATED"/>
    <property type="match status" value="1"/>
</dbReference>
<feature type="transmembrane region" description="Helical" evidence="8">
    <location>
        <begin position="45"/>
        <end position="66"/>
    </location>
</feature>
<evidence type="ECO:0000256" key="3">
    <source>
        <dbReference type="ARBA" id="ARBA00022676"/>
    </source>
</evidence>
<dbReference type="GO" id="GO:0005886">
    <property type="term" value="C:plasma membrane"/>
    <property type="evidence" value="ECO:0007669"/>
    <property type="project" value="UniProtKB-SubCell"/>
</dbReference>
<evidence type="ECO:0000256" key="8">
    <source>
        <dbReference type="SAM" id="Phobius"/>
    </source>
</evidence>
<evidence type="ECO:0000256" key="1">
    <source>
        <dbReference type="ARBA" id="ARBA00004651"/>
    </source>
</evidence>
<evidence type="ECO:0000256" key="6">
    <source>
        <dbReference type="ARBA" id="ARBA00022989"/>
    </source>
</evidence>
<dbReference type="Pfam" id="PF13231">
    <property type="entry name" value="PMT_2"/>
    <property type="match status" value="1"/>
</dbReference>
<accession>A0A0G0LFK2</accession>
<gene>
    <name evidence="10" type="ORF">UT10_C0018G0027</name>
</gene>
<evidence type="ECO:0000256" key="5">
    <source>
        <dbReference type="ARBA" id="ARBA00022692"/>
    </source>
</evidence>
<keyword evidence="5 8" id="KW-0812">Transmembrane</keyword>
<feature type="transmembrane region" description="Helical" evidence="8">
    <location>
        <begin position="195"/>
        <end position="215"/>
    </location>
</feature>
<feature type="transmembrane region" description="Helical" evidence="8">
    <location>
        <begin position="72"/>
        <end position="93"/>
    </location>
</feature>
<feature type="transmembrane region" description="Helical" evidence="8">
    <location>
        <begin position="100"/>
        <end position="122"/>
    </location>
</feature>
<keyword evidence="3" id="KW-0328">Glycosyltransferase</keyword>
<keyword evidence="6 8" id="KW-1133">Transmembrane helix</keyword>
<feature type="transmembrane region" description="Helical" evidence="8">
    <location>
        <begin position="312"/>
        <end position="333"/>
    </location>
</feature>
<evidence type="ECO:0000313" key="11">
    <source>
        <dbReference type="Proteomes" id="UP000033944"/>
    </source>
</evidence>
<evidence type="ECO:0000256" key="2">
    <source>
        <dbReference type="ARBA" id="ARBA00022475"/>
    </source>
</evidence>
<feature type="transmembrane region" description="Helical" evidence="8">
    <location>
        <begin position="339"/>
        <end position="358"/>
    </location>
</feature>
<dbReference type="InterPro" id="IPR038731">
    <property type="entry name" value="RgtA/B/C-like"/>
</dbReference>
<evidence type="ECO:0000256" key="7">
    <source>
        <dbReference type="ARBA" id="ARBA00023136"/>
    </source>
</evidence>
<dbReference type="GO" id="GO:0009103">
    <property type="term" value="P:lipopolysaccharide biosynthetic process"/>
    <property type="evidence" value="ECO:0007669"/>
    <property type="project" value="UniProtKB-ARBA"/>
</dbReference>
<dbReference type="PANTHER" id="PTHR33908:SF3">
    <property type="entry name" value="UNDECAPRENYL PHOSPHATE-ALPHA-4-AMINO-4-DEOXY-L-ARABINOSE ARABINOSYL TRANSFERASE"/>
    <property type="match status" value="1"/>
</dbReference>
<organism evidence="10 11">
    <name type="scientific">Candidatus Woesebacteria bacterium GW2011_GWB1_38_8b</name>
    <dbReference type="NCBI Taxonomy" id="1618571"/>
    <lineage>
        <taxon>Bacteria</taxon>
        <taxon>Candidatus Woeseibacteriota</taxon>
    </lineage>
</organism>
<keyword evidence="2" id="KW-1003">Cell membrane</keyword>